<evidence type="ECO:0000256" key="8">
    <source>
        <dbReference type="ARBA" id="ARBA00022605"/>
    </source>
</evidence>
<keyword evidence="8" id="KW-0028">Amino-acid biosynthesis</keyword>
<dbReference type="UniPathway" id="UPA00048">
    <property type="reaction ID" value="UER00071"/>
</dbReference>
<evidence type="ECO:0000259" key="11">
    <source>
        <dbReference type="Pfam" id="PF00694"/>
    </source>
</evidence>
<dbReference type="Proteomes" id="UP000234328">
    <property type="component" value="Unassembled WGS sequence"/>
</dbReference>
<dbReference type="EC" id="4.2.1.33" evidence="6"/>
<evidence type="ECO:0000313" key="13">
    <source>
        <dbReference type="Proteomes" id="UP000234328"/>
    </source>
</evidence>
<evidence type="ECO:0000313" key="12">
    <source>
        <dbReference type="EMBL" id="PLC55287.1"/>
    </source>
</evidence>
<dbReference type="Gene3D" id="3.20.19.10">
    <property type="entry name" value="Aconitase, domain 4"/>
    <property type="match status" value="1"/>
</dbReference>
<keyword evidence="9" id="KW-0456">Lyase</keyword>
<dbReference type="CDD" id="cd01577">
    <property type="entry name" value="IPMI_Swivel"/>
    <property type="match status" value="1"/>
</dbReference>
<dbReference type="EMBL" id="PDNV01000002">
    <property type="protein sequence ID" value="PLC55287.1"/>
    <property type="molecule type" value="Genomic_DNA"/>
</dbReference>
<dbReference type="InterPro" id="IPR015928">
    <property type="entry name" value="Aconitase/3IPM_dehydase_swvl"/>
</dbReference>
<protein>
    <recommendedName>
        <fullName evidence="6">3-isopropylmalate dehydratase</fullName>
        <ecNumber evidence="6">4.2.1.33</ecNumber>
    </recommendedName>
</protein>
<sequence>MKAFTTCQGVAAVMMQDNIDTDQIIRIERIAQLRRGEFAPWVFEGRRYLTDGSENREFILNTEAFRHAAILIAGDNFGCGSSREMAVWALEEFGIRCIIAPSFGDIFFSNCLQNGLLPIVLERGDVQRLAAAASSGAVFSIDLRSCAVGTDQTGVMHFDLLDVQRHALLLGQDEIAQTLNLTPQIDEFQERDRLARPWAYMTAGFLHDD</sequence>
<keyword evidence="13" id="KW-1185">Reference proteome</keyword>
<comment type="similarity">
    <text evidence="4">Belongs to the LeuD family. LeuD type 1 subfamily.</text>
</comment>
<evidence type="ECO:0000256" key="10">
    <source>
        <dbReference type="ARBA" id="ARBA00023304"/>
    </source>
</evidence>
<dbReference type="GO" id="GO:0003861">
    <property type="term" value="F:3-isopropylmalate dehydratase activity"/>
    <property type="evidence" value="ECO:0007669"/>
    <property type="project" value="UniProtKB-EC"/>
</dbReference>
<evidence type="ECO:0000256" key="1">
    <source>
        <dbReference type="ARBA" id="ARBA00000491"/>
    </source>
</evidence>
<comment type="subunit">
    <text evidence="5">Heterodimer of LeuC and LeuD.</text>
</comment>
<dbReference type="OrthoDB" id="9777465at2"/>
<dbReference type="InterPro" id="IPR050075">
    <property type="entry name" value="LeuD"/>
</dbReference>
<reference evidence="12 13" key="1">
    <citation type="submission" date="2017-10" db="EMBL/GenBank/DDBJ databases">
        <title>Two draft genome sequences of Pusillimonas sp. strains isolated from a nitrate- and radionuclide-contaminated groundwater in Russia.</title>
        <authorList>
            <person name="Grouzdev D.S."/>
            <person name="Tourova T.P."/>
            <person name="Goeva M.A."/>
            <person name="Babich T.L."/>
            <person name="Sokolova D.S."/>
            <person name="Abdullin R."/>
            <person name="Poltaraus A.B."/>
            <person name="Toshchakov S.V."/>
            <person name="Nazina T.N."/>
        </authorList>
    </citation>
    <scope>NUCLEOTIDE SEQUENCE [LARGE SCALE GENOMIC DNA]</scope>
    <source>
        <strain evidence="12 13">JR1/69-2-13</strain>
    </source>
</reference>
<dbReference type="InterPro" id="IPR004431">
    <property type="entry name" value="3-IsopropMal_deHydase_ssu"/>
</dbReference>
<dbReference type="PANTHER" id="PTHR43345:SF5">
    <property type="entry name" value="3-ISOPROPYLMALATE DEHYDRATASE SMALL SUBUNIT"/>
    <property type="match status" value="1"/>
</dbReference>
<evidence type="ECO:0000256" key="6">
    <source>
        <dbReference type="ARBA" id="ARBA00011998"/>
    </source>
</evidence>
<dbReference type="PANTHER" id="PTHR43345">
    <property type="entry name" value="3-ISOPROPYLMALATE DEHYDRATASE SMALL SUBUNIT 2-RELATED-RELATED"/>
    <property type="match status" value="1"/>
</dbReference>
<dbReference type="InterPro" id="IPR000573">
    <property type="entry name" value="AconitaseA/IPMdHydase_ssu_swvl"/>
</dbReference>
<evidence type="ECO:0000256" key="2">
    <source>
        <dbReference type="ARBA" id="ARBA00002695"/>
    </source>
</evidence>
<comment type="caution">
    <text evidence="12">The sequence shown here is derived from an EMBL/GenBank/DDBJ whole genome shotgun (WGS) entry which is preliminary data.</text>
</comment>
<dbReference type="AlphaFoldDB" id="A0A2N4UJS6"/>
<dbReference type="NCBIfam" id="NF002458">
    <property type="entry name" value="PRK01641.1"/>
    <property type="match status" value="1"/>
</dbReference>
<keyword evidence="10" id="KW-0100">Branched-chain amino acid biosynthesis</keyword>
<dbReference type="NCBIfam" id="TIGR00171">
    <property type="entry name" value="leuD"/>
    <property type="match status" value="1"/>
</dbReference>
<evidence type="ECO:0000256" key="3">
    <source>
        <dbReference type="ARBA" id="ARBA00004729"/>
    </source>
</evidence>
<dbReference type="InterPro" id="IPR033940">
    <property type="entry name" value="IPMI_Swivel"/>
</dbReference>
<evidence type="ECO:0000256" key="7">
    <source>
        <dbReference type="ARBA" id="ARBA00022430"/>
    </source>
</evidence>
<gene>
    <name evidence="12" type="primary">leuD</name>
    <name evidence="12" type="ORF">CR155_03530</name>
</gene>
<organism evidence="12 13">
    <name type="scientific">Pollutimonas nitritireducens</name>
    <dbReference type="NCBI Taxonomy" id="2045209"/>
    <lineage>
        <taxon>Bacteria</taxon>
        <taxon>Pseudomonadati</taxon>
        <taxon>Pseudomonadota</taxon>
        <taxon>Betaproteobacteria</taxon>
        <taxon>Burkholderiales</taxon>
        <taxon>Alcaligenaceae</taxon>
        <taxon>Pollutimonas</taxon>
    </lineage>
</organism>
<evidence type="ECO:0000256" key="9">
    <source>
        <dbReference type="ARBA" id="ARBA00023239"/>
    </source>
</evidence>
<evidence type="ECO:0000256" key="4">
    <source>
        <dbReference type="ARBA" id="ARBA00009845"/>
    </source>
</evidence>
<comment type="catalytic activity">
    <reaction evidence="1">
        <text>(2R,3S)-3-isopropylmalate = (2S)-2-isopropylmalate</text>
        <dbReference type="Rhea" id="RHEA:32287"/>
        <dbReference type="ChEBI" id="CHEBI:1178"/>
        <dbReference type="ChEBI" id="CHEBI:35121"/>
        <dbReference type="EC" id="4.2.1.33"/>
    </reaction>
</comment>
<accession>A0A2N4UJS6</accession>
<feature type="domain" description="Aconitase A/isopropylmalate dehydratase small subunit swivel" evidence="11">
    <location>
        <begin position="1"/>
        <end position="123"/>
    </location>
</feature>
<comment type="pathway">
    <text evidence="3">Amino-acid biosynthesis; L-leucine biosynthesis; L-leucine from 3-methyl-2-oxobutanoate: step 2/4.</text>
</comment>
<dbReference type="RefSeq" id="WP_102068611.1">
    <property type="nucleotide sequence ID" value="NZ_PDNV01000002.1"/>
</dbReference>
<keyword evidence="7" id="KW-0432">Leucine biosynthesis</keyword>
<comment type="function">
    <text evidence="2">Catalyzes the isomerization between 2-isopropylmalate and 3-isopropylmalate, via the formation of 2-isopropylmaleate.</text>
</comment>
<dbReference type="GO" id="GO:0009316">
    <property type="term" value="C:3-isopropylmalate dehydratase complex"/>
    <property type="evidence" value="ECO:0007669"/>
    <property type="project" value="InterPro"/>
</dbReference>
<dbReference type="GO" id="GO:0009098">
    <property type="term" value="P:L-leucine biosynthetic process"/>
    <property type="evidence" value="ECO:0007669"/>
    <property type="project" value="UniProtKB-UniPathway"/>
</dbReference>
<dbReference type="Pfam" id="PF00694">
    <property type="entry name" value="Aconitase_C"/>
    <property type="match status" value="1"/>
</dbReference>
<name>A0A2N4UJS6_9BURK</name>
<evidence type="ECO:0000256" key="5">
    <source>
        <dbReference type="ARBA" id="ARBA00011271"/>
    </source>
</evidence>
<dbReference type="SUPFAM" id="SSF52016">
    <property type="entry name" value="LeuD/IlvD-like"/>
    <property type="match status" value="1"/>
</dbReference>
<proteinExistence type="inferred from homology"/>